<evidence type="ECO:0000313" key="2">
    <source>
        <dbReference type="Proteomes" id="UP000452188"/>
    </source>
</evidence>
<dbReference type="AlphaFoldDB" id="A0AAW9U7U3"/>
<dbReference type="SUPFAM" id="SSF142795">
    <property type="entry name" value="CAC2185-like"/>
    <property type="match status" value="1"/>
</dbReference>
<organism evidence="1 2">
    <name type="scientific">Limosilactobacillus reuteri</name>
    <name type="common">Lactobacillus reuteri</name>
    <dbReference type="NCBI Taxonomy" id="1598"/>
    <lineage>
        <taxon>Bacteria</taxon>
        <taxon>Bacillati</taxon>
        <taxon>Bacillota</taxon>
        <taxon>Bacilli</taxon>
        <taxon>Lactobacillales</taxon>
        <taxon>Lactobacillaceae</taxon>
        <taxon>Limosilactobacillus</taxon>
    </lineage>
</organism>
<reference evidence="1 2" key="1">
    <citation type="submission" date="2019-11" db="EMBL/GenBank/DDBJ databases">
        <title>Draft genome sequence of 12 host-associated Lactobacillus reuteri rodent strains.</title>
        <authorList>
            <person name="Zhang S."/>
            <person name="Ozcam M."/>
            <person name="Van Pijkeren J.P."/>
        </authorList>
    </citation>
    <scope>NUCLEOTIDE SEQUENCE [LARGE SCALE GENOMIC DNA]</scope>
    <source>
        <strain evidence="1 2">6799jm-1</strain>
    </source>
</reference>
<evidence type="ECO:0000313" key="1">
    <source>
        <dbReference type="EMBL" id="MRG75625.1"/>
    </source>
</evidence>
<dbReference type="Proteomes" id="UP000452188">
    <property type="component" value="Unassembled WGS sequence"/>
</dbReference>
<protein>
    <submittedName>
        <fullName evidence="1">DUF1919 domain-containing protein</fullName>
    </submittedName>
</protein>
<dbReference type="InterPro" id="IPR015037">
    <property type="entry name" value="DUF1919"/>
</dbReference>
<dbReference type="EMBL" id="WJMV01000028">
    <property type="protein sequence ID" value="MRG75625.1"/>
    <property type="molecule type" value="Genomic_DNA"/>
</dbReference>
<dbReference type="Pfam" id="PF08942">
    <property type="entry name" value="DUF1919"/>
    <property type="match status" value="1"/>
</dbReference>
<comment type="caution">
    <text evidence="1">The sequence shown here is derived from an EMBL/GenBank/DDBJ whole genome shotgun (WGS) entry which is preliminary data.</text>
</comment>
<proteinExistence type="predicted"/>
<accession>A0AAW9U7U3</accession>
<dbReference type="InterPro" id="IPR037226">
    <property type="entry name" value="CAC2185-like_sf"/>
</dbReference>
<name>A0AAW9U7U3_LIMRT</name>
<sequence>MLASECAGGVIYHKLGLKFLSPTINLWFKPSDFLKFLNNLEYYLNSAPLIEEKNSKLDYPVGILGDKKMKIKLYFLHYTSFQDAMIKWNKRKKRVNLSNLFVIMTDRDGADIEMLKKFDRLPFENKVILTGKAYPEIKSALLLDNCVEDGHLGDLFKTNFFTGKSKLDDFDFVEFLNGNGNKLSD</sequence>
<gene>
    <name evidence="1" type="ORF">GIX79_07640</name>
</gene>